<dbReference type="AlphaFoldDB" id="A0A0F9C456"/>
<organism evidence="1">
    <name type="scientific">marine sediment metagenome</name>
    <dbReference type="NCBI Taxonomy" id="412755"/>
    <lineage>
        <taxon>unclassified sequences</taxon>
        <taxon>metagenomes</taxon>
        <taxon>ecological metagenomes</taxon>
    </lineage>
</organism>
<dbReference type="SUPFAM" id="SSF103473">
    <property type="entry name" value="MFS general substrate transporter"/>
    <property type="match status" value="1"/>
</dbReference>
<sequence>GSAAGMIIPIAHAYIGDLSPEGQEGTWMGYFYAAFFTGPGLYILDLNTGVQQLFFEWDPSNAWPPVQ</sequence>
<evidence type="ECO:0000313" key="1">
    <source>
        <dbReference type="EMBL" id="KKK91411.1"/>
    </source>
</evidence>
<proteinExistence type="predicted"/>
<reference evidence="1" key="1">
    <citation type="journal article" date="2015" name="Nature">
        <title>Complex archaea that bridge the gap between prokaryotes and eukaryotes.</title>
        <authorList>
            <person name="Spang A."/>
            <person name="Saw J.H."/>
            <person name="Jorgensen S.L."/>
            <person name="Zaremba-Niedzwiedzka K."/>
            <person name="Martijn J."/>
            <person name="Lind A.E."/>
            <person name="van Eijk R."/>
            <person name="Schleper C."/>
            <person name="Guy L."/>
            <person name="Ettema T.J."/>
        </authorList>
    </citation>
    <scope>NUCLEOTIDE SEQUENCE</scope>
</reference>
<accession>A0A0F9C456</accession>
<dbReference type="EMBL" id="LAZR01048663">
    <property type="protein sequence ID" value="KKK91411.1"/>
    <property type="molecule type" value="Genomic_DNA"/>
</dbReference>
<dbReference type="InterPro" id="IPR036259">
    <property type="entry name" value="MFS_trans_sf"/>
</dbReference>
<name>A0A0F9C456_9ZZZZ</name>
<protein>
    <submittedName>
        <fullName evidence="1">Uncharacterized protein</fullName>
    </submittedName>
</protein>
<comment type="caution">
    <text evidence="1">The sequence shown here is derived from an EMBL/GenBank/DDBJ whole genome shotgun (WGS) entry which is preliminary data.</text>
</comment>
<gene>
    <name evidence="1" type="ORF">LCGC14_2713230</name>
</gene>
<feature type="non-terminal residue" evidence="1">
    <location>
        <position position="1"/>
    </location>
</feature>